<keyword evidence="2" id="KW-1185">Reference proteome</keyword>
<protein>
    <submittedName>
        <fullName evidence="1">Uncharacterized protein</fullName>
    </submittedName>
</protein>
<dbReference type="AlphaFoldDB" id="A0AA94HLW4"/>
<dbReference type="EMBL" id="FOZN01000001">
    <property type="protein sequence ID" value="SFS03370.1"/>
    <property type="molecule type" value="Genomic_DNA"/>
</dbReference>
<dbReference type="RefSeq" id="WP_092915930.1">
    <property type="nucleotide sequence ID" value="NZ_FOZN01000001.1"/>
</dbReference>
<evidence type="ECO:0000313" key="2">
    <source>
        <dbReference type="Proteomes" id="UP000198506"/>
    </source>
</evidence>
<gene>
    <name evidence="1" type="ORF">SAMN04487783_0741</name>
</gene>
<dbReference type="Proteomes" id="UP000198506">
    <property type="component" value="Unassembled WGS sequence"/>
</dbReference>
<comment type="caution">
    <text evidence="1">The sequence shown here is derived from an EMBL/GenBank/DDBJ whole genome shotgun (WGS) entry which is preliminary data.</text>
</comment>
<reference evidence="1 2" key="1">
    <citation type="submission" date="2016-10" db="EMBL/GenBank/DDBJ databases">
        <authorList>
            <person name="Varghese N."/>
            <person name="Submissions S."/>
        </authorList>
    </citation>
    <scope>NUCLEOTIDE SEQUENCE [LARGE SCALE GENOMIC DNA]</scope>
    <source>
        <strain evidence="1 2">IAM 15147</strain>
    </source>
</reference>
<sequence>MSTRYAFDLEETHWVRVPLSFPDESAPDVFAWAAGLADALAGADAVLHRAIIGRATEIAAMPGPRAGADERLWLLPSDVDAEVVAHLYFADAAGESTDDYAVAGVDGIVQSWRAVERTGFDDALAVEIIAQTDSQPLFVSRRLGRIGDAVAVLEVIDLTLSGAMLEDGPLDELLRGLVVETG</sequence>
<name>A0AA94HLW4_9MICO</name>
<evidence type="ECO:0000313" key="1">
    <source>
        <dbReference type="EMBL" id="SFS03370.1"/>
    </source>
</evidence>
<accession>A0AA94HLW4</accession>
<proteinExistence type="predicted"/>
<organism evidence="1 2">
    <name type="scientific">Agrococcus baldri</name>
    <dbReference type="NCBI Taxonomy" id="153730"/>
    <lineage>
        <taxon>Bacteria</taxon>
        <taxon>Bacillati</taxon>
        <taxon>Actinomycetota</taxon>
        <taxon>Actinomycetes</taxon>
        <taxon>Micrococcales</taxon>
        <taxon>Microbacteriaceae</taxon>
        <taxon>Agrococcus</taxon>
    </lineage>
</organism>